<gene>
    <name evidence="2" type="ORF">NDO55_06415</name>
</gene>
<dbReference type="Proteomes" id="UP001155128">
    <property type="component" value="Unassembled WGS sequence"/>
</dbReference>
<keyword evidence="3" id="KW-1185">Reference proteome</keyword>
<organism evidence="2 3">
    <name type="scientific">Sphingomicrobium sediminis</name>
    <dbReference type="NCBI Taxonomy" id="2950949"/>
    <lineage>
        <taxon>Bacteria</taxon>
        <taxon>Pseudomonadati</taxon>
        <taxon>Pseudomonadota</taxon>
        <taxon>Alphaproteobacteria</taxon>
        <taxon>Sphingomonadales</taxon>
        <taxon>Sphingomonadaceae</taxon>
        <taxon>Sphingomicrobium</taxon>
    </lineage>
</organism>
<keyword evidence="1" id="KW-0472">Membrane</keyword>
<dbReference type="InterPro" id="IPR005240">
    <property type="entry name" value="DUF389"/>
</dbReference>
<keyword evidence="1" id="KW-0812">Transmembrane</keyword>
<feature type="transmembrane region" description="Helical" evidence="1">
    <location>
        <begin position="245"/>
        <end position="266"/>
    </location>
</feature>
<evidence type="ECO:0000313" key="3">
    <source>
        <dbReference type="Proteomes" id="UP001155128"/>
    </source>
</evidence>
<evidence type="ECO:0000256" key="1">
    <source>
        <dbReference type="SAM" id="Phobius"/>
    </source>
</evidence>
<sequence length="342" mass="35519">MHARLVEILVPDELTISVEALLSAHGERYWRAASPGPREQFACLVAAPELERLLDELEAEFVGVEGFEVIVLETEAVIPTLTRPRLASGGSAVKPSTAIEAFFSRDRLSTDELYDDIGPSIALRPAYLVMVALSAIIAALGMRAGNVAVIIGAMVVAPLLGPAMGMALGSTVGDRRIFAKAMGALSAGALLAVLVTFVMGSFIAIDTGEPELLLRASVKPSDVALALASGAAGVLAFSRGRAISLVGVMIAVALVPPLAAAGVFLAKGLIPFAVGALYLFMTNLVAVNLAGIVTFLLQGLPPKNWRMTGGIIAAWTLILLVFVAALAGWALFGFDPPQLPGL</sequence>
<feature type="transmembrane region" description="Helical" evidence="1">
    <location>
        <begin position="181"/>
        <end position="203"/>
    </location>
</feature>
<feature type="transmembrane region" description="Helical" evidence="1">
    <location>
        <begin position="272"/>
        <end position="297"/>
    </location>
</feature>
<accession>A0A9X2EKU4</accession>
<feature type="transmembrane region" description="Helical" evidence="1">
    <location>
        <begin position="121"/>
        <end position="141"/>
    </location>
</feature>
<dbReference type="Pfam" id="PF04087">
    <property type="entry name" value="DUF389"/>
    <property type="match status" value="1"/>
</dbReference>
<dbReference type="RefSeq" id="WP_252113512.1">
    <property type="nucleotide sequence ID" value="NZ_JAMSHT010000001.1"/>
</dbReference>
<feature type="transmembrane region" description="Helical" evidence="1">
    <location>
        <begin position="223"/>
        <end position="238"/>
    </location>
</feature>
<keyword evidence="1" id="KW-1133">Transmembrane helix</keyword>
<dbReference type="EMBL" id="JAMSHT010000001">
    <property type="protein sequence ID" value="MCM8557449.1"/>
    <property type="molecule type" value="Genomic_DNA"/>
</dbReference>
<evidence type="ECO:0000313" key="2">
    <source>
        <dbReference type="EMBL" id="MCM8557449.1"/>
    </source>
</evidence>
<feature type="transmembrane region" description="Helical" evidence="1">
    <location>
        <begin position="147"/>
        <end position="169"/>
    </location>
</feature>
<protein>
    <submittedName>
        <fullName evidence="2">TIGR00341 family protein</fullName>
    </submittedName>
</protein>
<dbReference type="NCBIfam" id="TIGR00341">
    <property type="entry name" value="TIGR00341 family protein"/>
    <property type="match status" value="1"/>
</dbReference>
<dbReference type="PANTHER" id="PTHR20992">
    <property type="entry name" value="AT15442P-RELATED"/>
    <property type="match status" value="1"/>
</dbReference>
<proteinExistence type="predicted"/>
<dbReference type="PANTHER" id="PTHR20992:SF9">
    <property type="entry name" value="AT15442P-RELATED"/>
    <property type="match status" value="1"/>
</dbReference>
<feature type="transmembrane region" description="Helical" evidence="1">
    <location>
        <begin position="309"/>
        <end position="332"/>
    </location>
</feature>
<dbReference type="AlphaFoldDB" id="A0A9X2EKU4"/>
<comment type="caution">
    <text evidence="2">The sequence shown here is derived from an EMBL/GenBank/DDBJ whole genome shotgun (WGS) entry which is preliminary data.</text>
</comment>
<reference evidence="2" key="1">
    <citation type="submission" date="2022-06" db="EMBL/GenBank/DDBJ databases">
        <title>Sphingomicrobium sedimins sp. nov., a marine bacterium isolated from tidal flat.</title>
        <authorList>
            <person name="Kim C.-H."/>
            <person name="Yoo Y."/>
            <person name="Kim J.-J."/>
        </authorList>
    </citation>
    <scope>NUCLEOTIDE SEQUENCE</scope>
    <source>
        <strain evidence="2">GRR-S6-50</strain>
    </source>
</reference>
<name>A0A9X2EKU4_9SPHN</name>